<sequence>MYFAARYKFMNISDIPVIRVFKDNDEKLWSVDHRRLW</sequence>
<accession>A0A819FBH2</accession>
<dbReference type="EMBL" id="CAJOBE010002010">
    <property type="protein sequence ID" value="CAF3792204.1"/>
    <property type="molecule type" value="Genomic_DNA"/>
</dbReference>
<gene>
    <name evidence="1" type="ORF">FNK824_LOCUS14508</name>
    <name evidence="2" type="ORF">OTI717_LOCUS21842</name>
</gene>
<dbReference type="EMBL" id="CAJOAX010003614">
    <property type="protein sequence ID" value="CAF3863837.1"/>
    <property type="molecule type" value="Genomic_DNA"/>
</dbReference>
<protein>
    <submittedName>
        <fullName evidence="2">Uncharacterized protein</fullName>
    </submittedName>
</protein>
<reference evidence="2" key="1">
    <citation type="submission" date="2021-02" db="EMBL/GenBank/DDBJ databases">
        <authorList>
            <person name="Nowell W R."/>
        </authorList>
    </citation>
    <scope>NUCLEOTIDE SEQUENCE</scope>
</reference>
<dbReference type="Proteomes" id="UP000663874">
    <property type="component" value="Unassembled WGS sequence"/>
</dbReference>
<comment type="caution">
    <text evidence="2">The sequence shown here is derived from an EMBL/GenBank/DDBJ whole genome shotgun (WGS) entry which is preliminary data.</text>
</comment>
<proteinExistence type="predicted"/>
<evidence type="ECO:0000313" key="2">
    <source>
        <dbReference type="EMBL" id="CAF3863837.1"/>
    </source>
</evidence>
<evidence type="ECO:0000313" key="3">
    <source>
        <dbReference type="Proteomes" id="UP000663823"/>
    </source>
</evidence>
<dbReference type="Proteomes" id="UP000663823">
    <property type="component" value="Unassembled WGS sequence"/>
</dbReference>
<dbReference type="AlphaFoldDB" id="A0A819FBH2"/>
<name>A0A819FBH2_9BILA</name>
<feature type="non-terminal residue" evidence="2">
    <location>
        <position position="37"/>
    </location>
</feature>
<evidence type="ECO:0000313" key="1">
    <source>
        <dbReference type="EMBL" id="CAF3792204.1"/>
    </source>
</evidence>
<organism evidence="2 3">
    <name type="scientific">Rotaria sordida</name>
    <dbReference type="NCBI Taxonomy" id="392033"/>
    <lineage>
        <taxon>Eukaryota</taxon>
        <taxon>Metazoa</taxon>
        <taxon>Spiralia</taxon>
        <taxon>Gnathifera</taxon>
        <taxon>Rotifera</taxon>
        <taxon>Eurotatoria</taxon>
        <taxon>Bdelloidea</taxon>
        <taxon>Philodinida</taxon>
        <taxon>Philodinidae</taxon>
        <taxon>Rotaria</taxon>
    </lineage>
</organism>